<evidence type="ECO:0000313" key="1">
    <source>
        <dbReference type="EMBL" id="NKY35498.1"/>
    </source>
</evidence>
<dbReference type="AlphaFoldDB" id="A0A846XH71"/>
<protein>
    <submittedName>
        <fullName evidence="1">Uncharacterized protein</fullName>
    </submittedName>
</protein>
<keyword evidence="2" id="KW-1185">Reference proteome</keyword>
<dbReference type="EMBL" id="JAAXOO010000005">
    <property type="protein sequence ID" value="NKY35498.1"/>
    <property type="molecule type" value="Genomic_DNA"/>
</dbReference>
<evidence type="ECO:0000313" key="2">
    <source>
        <dbReference type="Proteomes" id="UP000565715"/>
    </source>
</evidence>
<gene>
    <name evidence="1" type="ORF">HGA13_20845</name>
</gene>
<dbReference type="RefSeq" id="WP_157112762.1">
    <property type="nucleotide sequence ID" value="NZ_JAAXOO010000005.1"/>
</dbReference>
<dbReference type="Proteomes" id="UP000565715">
    <property type="component" value="Unassembled WGS sequence"/>
</dbReference>
<organism evidence="1 2">
    <name type="scientific">Nocardia speluncae</name>
    <dbReference type="NCBI Taxonomy" id="419477"/>
    <lineage>
        <taxon>Bacteria</taxon>
        <taxon>Bacillati</taxon>
        <taxon>Actinomycetota</taxon>
        <taxon>Actinomycetes</taxon>
        <taxon>Mycobacteriales</taxon>
        <taxon>Nocardiaceae</taxon>
        <taxon>Nocardia</taxon>
    </lineage>
</organism>
<accession>A0A846XH71</accession>
<reference evidence="1 2" key="1">
    <citation type="submission" date="2020-04" db="EMBL/GenBank/DDBJ databases">
        <title>MicrobeNet Type strains.</title>
        <authorList>
            <person name="Nicholson A.C."/>
        </authorList>
    </citation>
    <scope>NUCLEOTIDE SEQUENCE [LARGE SCALE GENOMIC DNA]</scope>
    <source>
        <strain evidence="1 2">DSM 45078</strain>
    </source>
</reference>
<name>A0A846XH71_9NOCA</name>
<proteinExistence type="predicted"/>
<comment type="caution">
    <text evidence="1">The sequence shown here is derived from an EMBL/GenBank/DDBJ whole genome shotgun (WGS) entry which is preliminary data.</text>
</comment>
<sequence length="69" mass="7346">MTGNAGRRYHELLQGGAVDRARQEGDRGVEQFGDACAAMDFGEPDVVVVEAPAGPAGATASHWRHRIAR</sequence>